<feature type="domain" description="Leucine-binding protein" evidence="3">
    <location>
        <begin position="286"/>
        <end position="613"/>
    </location>
</feature>
<dbReference type="PANTHER" id="PTHR30483:SF6">
    <property type="entry name" value="PERIPLASMIC BINDING PROTEIN OF ABC TRANSPORTER FOR NATURAL AMINO ACIDS"/>
    <property type="match status" value="1"/>
</dbReference>
<evidence type="ECO:0000313" key="4">
    <source>
        <dbReference type="EMBL" id="AUN99859.1"/>
    </source>
</evidence>
<comment type="similarity">
    <text evidence="1">Belongs to the leucine-binding protein family.</text>
</comment>
<dbReference type="Proteomes" id="UP000235584">
    <property type="component" value="Chromosome"/>
</dbReference>
<gene>
    <name evidence="4" type="ORF">C0V70_17465</name>
</gene>
<organism evidence="4 5">
    <name type="scientific">Bacteriovorax stolpii</name>
    <name type="common">Bdellovibrio stolpii</name>
    <dbReference type="NCBI Taxonomy" id="960"/>
    <lineage>
        <taxon>Bacteria</taxon>
        <taxon>Pseudomonadati</taxon>
        <taxon>Bdellovibrionota</taxon>
        <taxon>Bacteriovoracia</taxon>
        <taxon>Bacteriovoracales</taxon>
        <taxon>Bacteriovoracaceae</taxon>
        <taxon>Bacteriovorax</taxon>
    </lineage>
</organism>
<keyword evidence="2" id="KW-0732">Signal</keyword>
<dbReference type="InterPro" id="IPR019734">
    <property type="entry name" value="TPR_rpt"/>
</dbReference>
<dbReference type="Gene3D" id="1.25.40.10">
    <property type="entry name" value="Tetratricopeptide repeat domain"/>
    <property type="match status" value="1"/>
</dbReference>
<proteinExistence type="inferred from homology"/>
<evidence type="ECO:0000259" key="3">
    <source>
        <dbReference type="Pfam" id="PF13458"/>
    </source>
</evidence>
<dbReference type="SUPFAM" id="SSF48452">
    <property type="entry name" value="TPR-like"/>
    <property type="match status" value="1"/>
</dbReference>
<dbReference type="InterPro" id="IPR011990">
    <property type="entry name" value="TPR-like_helical_dom_sf"/>
</dbReference>
<evidence type="ECO:0000256" key="2">
    <source>
        <dbReference type="ARBA" id="ARBA00022729"/>
    </source>
</evidence>
<dbReference type="EMBL" id="CP025704">
    <property type="protein sequence ID" value="AUN99859.1"/>
    <property type="molecule type" value="Genomic_DNA"/>
</dbReference>
<dbReference type="OrthoDB" id="5288294at2"/>
<dbReference type="Pfam" id="PF13458">
    <property type="entry name" value="Peripla_BP_6"/>
    <property type="match status" value="1"/>
</dbReference>
<dbReference type="PROSITE" id="PS50005">
    <property type="entry name" value="TPR"/>
    <property type="match status" value="1"/>
</dbReference>
<evidence type="ECO:0000313" key="5">
    <source>
        <dbReference type="Proteomes" id="UP000235584"/>
    </source>
</evidence>
<dbReference type="InterPro" id="IPR051010">
    <property type="entry name" value="BCAA_transport"/>
</dbReference>
<keyword evidence="5" id="KW-1185">Reference proteome</keyword>
<evidence type="ECO:0000256" key="1">
    <source>
        <dbReference type="ARBA" id="ARBA00010062"/>
    </source>
</evidence>
<dbReference type="Gene3D" id="3.40.50.2300">
    <property type="match status" value="2"/>
</dbReference>
<reference evidence="4 5" key="1">
    <citation type="submission" date="2018-01" db="EMBL/GenBank/DDBJ databases">
        <title>Complete genome sequence of Bacteriovorax stolpii DSM12778.</title>
        <authorList>
            <person name="Tang B."/>
            <person name="Chang J."/>
        </authorList>
    </citation>
    <scope>NUCLEOTIDE SEQUENCE [LARGE SCALE GENOMIC DNA]</scope>
    <source>
        <strain evidence="4 5">DSM 12778</strain>
    </source>
</reference>
<sequence>MKSVFVLMAFLFVTSCSGVSMITPERKVADNVDTSKLYHQDFLQKINAAKEKVRQGKNDLALKDVAAIKEEKLSNAEKATKRNLTGVINFSQKRYEAAAKSFEEASALAKDDPALDAQIYLNLGSAYYKMNQNEKALNTLSQANYKNLQDTEAKKFHQLYALLSQQLGKKEQSLSALIRSLEDKKSISELTTDPRYGQVEEQFKKLSSSERVRLLEEFDQDKNLSVAYLAYKEAETAFREGDQDKVKDFSEWIEKRYGSNTEIMGLVASLGARNQNNTAKIDLRYIGVALPLSGDLKGLGERALAGIDVALEEMSQDPNKKYRLEIKDTKGNPANGAFAVKDLIETNNVAAVIGGLTTAEATKEYLEAKKYGVVFISLSKVLLPKEEKNHLLIEIPGSIESQVNTLFSERMLAKIGKRPAIMYPKTDIGEAYANEFWRQSKKYNLDVTGLISFDPNQTDYRDPVKNILGIKFNREREEELAIVNDIAHLESKKSIKRVQNLQPQIDFDWVFVPALPREVVQLLPNYNYFDAFNLNYVGVPSWRSELMVNEGYRYGNVYFMDEPISGTETPFTQKFFQKFKKQPNIVETIAYDSLRILFDVIEADSSYQTRQDLDLALIKKENLKSESGSWKLSDDIWMKDMSTFRIKREGIEAVVN</sequence>
<dbReference type="Pfam" id="PF14559">
    <property type="entry name" value="TPR_19"/>
    <property type="match status" value="1"/>
</dbReference>
<dbReference type="PROSITE" id="PS51257">
    <property type="entry name" value="PROKAR_LIPOPROTEIN"/>
    <property type="match status" value="1"/>
</dbReference>
<dbReference type="PANTHER" id="PTHR30483">
    <property type="entry name" value="LEUCINE-SPECIFIC-BINDING PROTEIN"/>
    <property type="match status" value="1"/>
</dbReference>
<dbReference type="RefSeq" id="WP_102245148.1">
    <property type="nucleotide sequence ID" value="NZ_CP025704.1"/>
</dbReference>
<dbReference type="InterPro" id="IPR028082">
    <property type="entry name" value="Peripla_BP_I"/>
</dbReference>
<dbReference type="AlphaFoldDB" id="A0A2K9NWG2"/>
<dbReference type="KEGG" id="bsto:C0V70_17465"/>
<dbReference type="SUPFAM" id="SSF53822">
    <property type="entry name" value="Periplasmic binding protein-like I"/>
    <property type="match status" value="1"/>
</dbReference>
<dbReference type="InterPro" id="IPR028081">
    <property type="entry name" value="Leu-bd"/>
</dbReference>
<protein>
    <recommendedName>
        <fullName evidence="3">Leucine-binding protein domain-containing protein</fullName>
    </recommendedName>
</protein>
<dbReference type="SMART" id="SM00028">
    <property type="entry name" value="TPR"/>
    <property type="match status" value="2"/>
</dbReference>
<accession>A0A2K9NWG2</accession>
<name>A0A2K9NWG2_BACTC</name>